<feature type="domain" description="ABC transporter" evidence="8">
    <location>
        <begin position="246"/>
        <end position="482"/>
    </location>
</feature>
<evidence type="ECO:0000256" key="2">
    <source>
        <dbReference type="ARBA" id="ARBA00022692"/>
    </source>
</evidence>
<keyword evidence="6" id="KW-0472">Membrane</keyword>
<comment type="subcellular location">
    <subcellularLocation>
        <location evidence="1">Membrane</location>
        <topology evidence="1">Multi-pass membrane protein</topology>
    </subcellularLocation>
</comment>
<feature type="region of interest" description="Disordered" evidence="7">
    <location>
        <begin position="635"/>
        <end position="702"/>
    </location>
</feature>
<protein>
    <submittedName>
        <fullName evidence="11">ABC transporter domain-containing protein</fullName>
    </submittedName>
</protein>
<evidence type="ECO:0000256" key="7">
    <source>
        <dbReference type="SAM" id="MobiDB-lite"/>
    </source>
</evidence>
<dbReference type="InterPro" id="IPR039421">
    <property type="entry name" value="Type_1_exporter"/>
</dbReference>
<dbReference type="FunFam" id="3.40.50.300:FF:000913">
    <property type="entry name" value="ABC multidrug transporter SitT"/>
    <property type="match status" value="1"/>
</dbReference>
<evidence type="ECO:0000256" key="4">
    <source>
        <dbReference type="ARBA" id="ARBA00022840"/>
    </source>
</evidence>
<evidence type="ECO:0000313" key="11">
    <source>
        <dbReference type="WBParaSite" id="snap_masked-unitig_29006-processed-gene-0.0-mRNA-1"/>
    </source>
</evidence>
<keyword evidence="10" id="KW-1185">Reference proteome</keyword>
<dbReference type="Gene3D" id="1.20.1560.10">
    <property type="entry name" value="ABC transporter type 1, transmembrane domain"/>
    <property type="match status" value="2"/>
</dbReference>
<dbReference type="SUPFAM" id="SSF52540">
    <property type="entry name" value="P-loop containing nucleoside triphosphate hydrolases"/>
    <property type="match status" value="1"/>
</dbReference>
<evidence type="ECO:0000313" key="10">
    <source>
        <dbReference type="Proteomes" id="UP000095280"/>
    </source>
</evidence>
<dbReference type="GO" id="GO:0005524">
    <property type="term" value="F:ATP binding"/>
    <property type="evidence" value="ECO:0007669"/>
    <property type="project" value="UniProtKB-KW"/>
</dbReference>
<dbReference type="InterPro" id="IPR003439">
    <property type="entry name" value="ABC_transporter-like_ATP-bd"/>
</dbReference>
<dbReference type="WBParaSite" id="snap_masked-unitig_29006-processed-gene-0.0-mRNA-1">
    <property type="protein sequence ID" value="snap_masked-unitig_29006-processed-gene-0.0-mRNA-1"/>
    <property type="gene ID" value="snap_masked-unitig_29006-processed-gene-0.0"/>
</dbReference>
<dbReference type="InterPro" id="IPR003593">
    <property type="entry name" value="AAA+_ATPase"/>
</dbReference>
<dbReference type="Gene3D" id="3.40.50.300">
    <property type="entry name" value="P-loop containing nucleotide triphosphate hydrolases"/>
    <property type="match status" value="1"/>
</dbReference>
<proteinExistence type="predicted"/>
<reference evidence="11" key="1">
    <citation type="submission" date="2016-11" db="UniProtKB">
        <authorList>
            <consortium name="WormBaseParasite"/>
        </authorList>
    </citation>
    <scope>IDENTIFICATION</scope>
</reference>
<dbReference type="InterPro" id="IPR027417">
    <property type="entry name" value="P-loop_NTPase"/>
</dbReference>
<name>A0A1I8JP95_9PLAT</name>
<keyword evidence="4" id="KW-0067">ATP-binding</keyword>
<feature type="domain" description="ABC transmembrane type-1" evidence="9">
    <location>
        <begin position="14"/>
        <end position="62"/>
    </location>
</feature>
<dbReference type="SMART" id="SM00382">
    <property type="entry name" value="AAA"/>
    <property type="match status" value="1"/>
</dbReference>
<dbReference type="PANTHER" id="PTHR24221:SF503">
    <property type="entry name" value="MITOCHONDRIAL POTASSIUM CHANNEL ATP-BINDING SUBUNIT"/>
    <property type="match status" value="1"/>
</dbReference>
<evidence type="ECO:0000259" key="8">
    <source>
        <dbReference type="PROSITE" id="PS50893"/>
    </source>
</evidence>
<dbReference type="InterPro" id="IPR011527">
    <property type="entry name" value="ABC1_TM_dom"/>
</dbReference>
<dbReference type="GO" id="GO:0016887">
    <property type="term" value="F:ATP hydrolysis activity"/>
    <property type="evidence" value="ECO:0007669"/>
    <property type="project" value="InterPro"/>
</dbReference>
<dbReference type="PANTHER" id="PTHR24221">
    <property type="entry name" value="ATP-BINDING CASSETTE SUB-FAMILY B"/>
    <property type="match status" value="1"/>
</dbReference>
<feature type="compositionally biased region" description="Low complexity" evidence="7">
    <location>
        <begin position="645"/>
        <end position="654"/>
    </location>
</feature>
<dbReference type="PROSITE" id="PS50929">
    <property type="entry name" value="ABC_TM1F"/>
    <property type="match status" value="1"/>
</dbReference>
<dbReference type="GO" id="GO:0140359">
    <property type="term" value="F:ABC-type transporter activity"/>
    <property type="evidence" value="ECO:0007669"/>
    <property type="project" value="InterPro"/>
</dbReference>
<keyword evidence="5" id="KW-1133">Transmembrane helix</keyword>
<keyword evidence="2" id="KW-0812">Transmembrane</keyword>
<feature type="compositionally biased region" description="Basic and acidic residues" evidence="7">
    <location>
        <begin position="690"/>
        <end position="702"/>
    </location>
</feature>
<evidence type="ECO:0000259" key="9">
    <source>
        <dbReference type="PROSITE" id="PS50929"/>
    </source>
</evidence>
<evidence type="ECO:0000256" key="3">
    <source>
        <dbReference type="ARBA" id="ARBA00022741"/>
    </source>
</evidence>
<dbReference type="Pfam" id="PF00005">
    <property type="entry name" value="ABC_tran"/>
    <property type="match status" value="1"/>
</dbReference>
<dbReference type="GO" id="GO:0016020">
    <property type="term" value="C:membrane"/>
    <property type="evidence" value="ECO:0007669"/>
    <property type="project" value="UniProtKB-SubCell"/>
</dbReference>
<evidence type="ECO:0000256" key="1">
    <source>
        <dbReference type="ARBA" id="ARBA00004141"/>
    </source>
</evidence>
<accession>A0A1I8JP95</accession>
<keyword evidence="3" id="KW-0547">Nucleotide-binding</keyword>
<dbReference type="PROSITE" id="PS50893">
    <property type="entry name" value="ABC_TRANSPORTER_2"/>
    <property type="match status" value="1"/>
</dbReference>
<dbReference type="SUPFAM" id="SSF90123">
    <property type="entry name" value="ABC transporter transmembrane region"/>
    <property type="match status" value="2"/>
</dbReference>
<evidence type="ECO:0000256" key="6">
    <source>
        <dbReference type="ARBA" id="ARBA00023136"/>
    </source>
</evidence>
<sequence length="702" mass="74636">MLQSHLLGADVPSAGSAQLLGNLFMNIGLGVAGERLTRRLRTMYFAAVLRQDMSYFDNPDNSEHLACGWPCRCRPCSAFALAWALRCTTAGCCPHDRRLRAVHGRGRLHPYGIPDQIAEGTDKSSEMAGQTAAEAIENLPTVQSLCREPTFFKRYCDYLAGRTGSGWLAAVLSVNLRLLGGHGVLMYAAAFRFGAYLVGIDKMTPSNVFKTFSLIPDYAKARISAGYILQLVAKQPLIDKPVNEGRRPDSVRGEIALEAAGCRGAARAEPVVSCGQTVALVGVSGCGKSTVMALLQRFYDPSNGRVTLDGADLRDLNVSWLAPEHPVVSQEPVLFARSIEANIVYGLDSQQFVTHETVEAAAKQSNIHDFVSGLPSGYATEVGERAPSSAAVRKQRVALARALVNRPKILLLDEATSALDTESEAVVQAALEEARQGRTCILIAHRLSTVQNADRIVVIEQGQGTHAELMRLGGAYYALASGAKKPGAAAADAPLVLDANAVVVNDNKQCYAALLLIRLFTRERCVGLSRSSRRSAAARPAVRRRPAAGWPAQLRGAGVVGGGLLARASLASCMKAASTLTASLALHSKSILLPTSTNGKLSGSRGLAWMRNSSRHESRVLKEFGCVTSYTAGAGGDLGGRRDAGGSARGSSTGHNARHSPSMTRVGAAVEGDAQRLEPLLAGRVPQLQGDHRSGRKSNEQV</sequence>
<organism evidence="10 11">
    <name type="scientific">Macrostomum lignano</name>
    <dbReference type="NCBI Taxonomy" id="282301"/>
    <lineage>
        <taxon>Eukaryota</taxon>
        <taxon>Metazoa</taxon>
        <taxon>Spiralia</taxon>
        <taxon>Lophotrochozoa</taxon>
        <taxon>Platyhelminthes</taxon>
        <taxon>Rhabditophora</taxon>
        <taxon>Macrostomorpha</taxon>
        <taxon>Macrostomida</taxon>
        <taxon>Macrostomidae</taxon>
        <taxon>Macrostomum</taxon>
    </lineage>
</organism>
<dbReference type="InterPro" id="IPR036640">
    <property type="entry name" value="ABC1_TM_sf"/>
</dbReference>
<evidence type="ECO:0000256" key="5">
    <source>
        <dbReference type="ARBA" id="ARBA00022989"/>
    </source>
</evidence>
<dbReference type="Pfam" id="PF00664">
    <property type="entry name" value="ABC_membrane"/>
    <property type="match status" value="2"/>
</dbReference>
<dbReference type="Proteomes" id="UP000095280">
    <property type="component" value="Unplaced"/>
</dbReference>
<dbReference type="AlphaFoldDB" id="A0A1I8JP95"/>